<dbReference type="PANTHER" id="PTHR43591:SF24">
    <property type="entry name" value="2-METHOXY-6-POLYPRENYL-1,4-BENZOQUINOL METHYLASE, MITOCHONDRIAL"/>
    <property type="match status" value="1"/>
</dbReference>
<gene>
    <name evidence="2" type="ORF">GCM10011398_31230</name>
</gene>
<evidence type="ECO:0000313" key="3">
    <source>
        <dbReference type="Proteomes" id="UP000622860"/>
    </source>
</evidence>
<evidence type="ECO:0000313" key="2">
    <source>
        <dbReference type="EMBL" id="GGG83366.1"/>
    </source>
</evidence>
<comment type="caution">
    <text evidence="2">The sequence shown here is derived from an EMBL/GenBank/DDBJ whole genome shotgun (WGS) entry which is preliminary data.</text>
</comment>
<keyword evidence="3" id="KW-1185">Reference proteome</keyword>
<dbReference type="GO" id="GO:0032259">
    <property type="term" value="P:methylation"/>
    <property type="evidence" value="ECO:0007669"/>
    <property type="project" value="UniProtKB-KW"/>
</dbReference>
<accession>A0A917HMN3</accession>
<evidence type="ECO:0000259" key="1">
    <source>
        <dbReference type="Pfam" id="PF08241"/>
    </source>
</evidence>
<dbReference type="InterPro" id="IPR013216">
    <property type="entry name" value="Methyltransf_11"/>
</dbReference>
<sequence>MTINFHDANNKQSYTTRAADKDWQALITKLLPNKEISHAADIGCGGGIYSKALSEMGIPKITGVDFSEAMLEGAKANCHDCEMINFKLGNAYNTGLRSDSYDLLLERALIHHLDDLPTCFSEAFRILNQSGTIIIQDRTPADCVLKGTDNHIRGYIFSIFPHLADLEVKRRYSSETVKEELNSAGFNSIHELKFWEIRKIYTSKNELLTDLRTRNGRSILHELSDNELEQLIGYIDSVLNCTGQIIEKDRWTIWVATKNRGRK</sequence>
<dbReference type="InterPro" id="IPR029063">
    <property type="entry name" value="SAM-dependent_MTases_sf"/>
</dbReference>
<dbReference type="CDD" id="cd02440">
    <property type="entry name" value="AdoMet_MTases"/>
    <property type="match status" value="1"/>
</dbReference>
<reference evidence="2" key="1">
    <citation type="journal article" date="2014" name="Int. J. Syst. Evol. Microbiol.">
        <title>Complete genome sequence of Corynebacterium casei LMG S-19264T (=DSM 44701T), isolated from a smear-ripened cheese.</title>
        <authorList>
            <consortium name="US DOE Joint Genome Institute (JGI-PGF)"/>
            <person name="Walter F."/>
            <person name="Albersmeier A."/>
            <person name="Kalinowski J."/>
            <person name="Ruckert C."/>
        </authorList>
    </citation>
    <scope>NUCLEOTIDE SEQUENCE</scope>
    <source>
        <strain evidence="2">CGMCC 1.12754</strain>
    </source>
</reference>
<dbReference type="Proteomes" id="UP000622860">
    <property type="component" value="Unassembled WGS sequence"/>
</dbReference>
<reference evidence="2" key="2">
    <citation type="submission" date="2020-09" db="EMBL/GenBank/DDBJ databases">
        <authorList>
            <person name="Sun Q."/>
            <person name="Zhou Y."/>
        </authorList>
    </citation>
    <scope>NUCLEOTIDE SEQUENCE</scope>
    <source>
        <strain evidence="2">CGMCC 1.12754</strain>
    </source>
</reference>
<dbReference type="PANTHER" id="PTHR43591">
    <property type="entry name" value="METHYLTRANSFERASE"/>
    <property type="match status" value="1"/>
</dbReference>
<dbReference type="RefSeq" id="WP_188456306.1">
    <property type="nucleotide sequence ID" value="NZ_BMFR01000016.1"/>
</dbReference>
<proteinExistence type="predicted"/>
<organism evidence="2 3">
    <name type="scientific">Virgibacillus oceani</name>
    <dbReference type="NCBI Taxonomy" id="1479511"/>
    <lineage>
        <taxon>Bacteria</taxon>
        <taxon>Bacillati</taxon>
        <taxon>Bacillota</taxon>
        <taxon>Bacilli</taxon>
        <taxon>Bacillales</taxon>
        <taxon>Bacillaceae</taxon>
        <taxon>Virgibacillus</taxon>
    </lineage>
</organism>
<dbReference type="Gene3D" id="3.40.50.150">
    <property type="entry name" value="Vaccinia Virus protein VP39"/>
    <property type="match status" value="1"/>
</dbReference>
<feature type="domain" description="Methyltransferase type 11" evidence="1">
    <location>
        <begin position="41"/>
        <end position="135"/>
    </location>
</feature>
<keyword evidence="2" id="KW-0808">Transferase</keyword>
<dbReference type="EMBL" id="BMFR01000016">
    <property type="protein sequence ID" value="GGG83366.1"/>
    <property type="molecule type" value="Genomic_DNA"/>
</dbReference>
<dbReference type="SUPFAM" id="SSF53335">
    <property type="entry name" value="S-adenosyl-L-methionine-dependent methyltransferases"/>
    <property type="match status" value="1"/>
</dbReference>
<name>A0A917HMN3_9BACI</name>
<keyword evidence="2" id="KW-0489">Methyltransferase</keyword>
<dbReference type="Pfam" id="PF08241">
    <property type="entry name" value="Methyltransf_11"/>
    <property type="match status" value="1"/>
</dbReference>
<dbReference type="AlphaFoldDB" id="A0A917HMN3"/>
<protein>
    <submittedName>
        <fullName evidence="2">SAM-dependent methyltransferase</fullName>
    </submittedName>
</protein>
<dbReference type="GO" id="GO:0008757">
    <property type="term" value="F:S-adenosylmethionine-dependent methyltransferase activity"/>
    <property type="evidence" value="ECO:0007669"/>
    <property type="project" value="InterPro"/>
</dbReference>